<dbReference type="InterPro" id="IPR027417">
    <property type="entry name" value="P-loop_NTPase"/>
</dbReference>
<keyword evidence="7" id="KW-1185">Reference proteome</keyword>
<dbReference type="SUPFAM" id="SSF52540">
    <property type="entry name" value="P-loop containing nucleoside triphosphate hydrolases"/>
    <property type="match status" value="1"/>
</dbReference>
<dbReference type="InterPro" id="IPR056884">
    <property type="entry name" value="NPHP3-like_N"/>
</dbReference>
<protein>
    <recommendedName>
        <fullName evidence="5">Nephrocystin 3-like N-terminal domain-containing protein</fullName>
    </recommendedName>
</protein>
<dbReference type="PROSITE" id="PS00678">
    <property type="entry name" value="WD_REPEATS_1"/>
    <property type="match status" value="2"/>
</dbReference>
<name>A0A8H4VQQ3_9AGAR</name>
<dbReference type="InterPro" id="IPR019775">
    <property type="entry name" value="WD40_repeat_CS"/>
</dbReference>
<dbReference type="PROSITE" id="PS50082">
    <property type="entry name" value="WD_REPEATS_2"/>
    <property type="match status" value="9"/>
</dbReference>
<feature type="repeat" description="WD" evidence="3">
    <location>
        <begin position="899"/>
        <end position="931"/>
    </location>
</feature>
<evidence type="ECO:0000313" key="7">
    <source>
        <dbReference type="Proteomes" id="UP000521872"/>
    </source>
</evidence>
<feature type="repeat" description="WD" evidence="3">
    <location>
        <begin position="1075"/>
        <end position="1100"/>
    </location>
</feature>
<dbReference type="InterPro" id="IPR001680">
    <property type="entry name" value="WD40_rpt"/>
</dbReference>
<dbReference type="PANTHER" id="PTHR44019:SF8">
    <property type="entry name" value="POC1 CENTRIOLAR PROTEIN HOMOLOG"/>
    <property type="match status" value="1"/>
</dbReference>
<feature type="repeat" description="WD" evidence="3">
    <location>
        <begin position="1160"/>
        <end position="1201"/>
    </location>
</feature>
<feature type="repeat" description="WD" evidence="3">
    <location>
        <begin position="1287"/>
        <end position="1328"/>
    </location>
</feature>
<dbReference type="EMBL" id="JAACJL010000031">
    <property type="protein sequence ID" value="KAF4616604.1"/>
    <property type="molecule type" value="Genomic_DNA"/>
</dbReference>
<dbReference type="Proteomes" id="UP000521872">
    <property type="component" value="Unassembled WGS sequence"/>
</dbReference>
<dbReference type="SMART" id="SM00320">
    <property type="entry name" value="WD40"/>
    <property type="match status" value="13"/>
</dbReference>
<keyword evidence="2" id="KW-0677">Repeat</keyword>
<dbReference type="Pfam" id="PF24883">
    <property type="entry name" value="NPHP3_N"/>
    <property type="match status" value="1"/>
</dbReference>
<feature type="repeat" description="WD" evidence="3">
    <location>
        <begin position="1205"/>
        <end position="1243"/>
    </location>
</feature>
<sequence>MFFAKLCCHWDPDLSPPPSPPRSPNQNRPPPNPSHLPSSNPSHLPNPSLPPFSNPSRPISPNPSLPPFPDPSRPTSPNPSRPISPNPSRPSSPNPSLPNSHNPNPTPPTNHQEQPEQRNSLKDYGATVWKATEMALRLLEKNADGFPPLKTAVTALVTCLDVVKDVKGNQEEYKKLALQFKGMARTLAPYASTLAASDDGGNITLILTSITQELAEIEHQQKRGKFKRVVQATDDQGDILARYRKIESLFQSLLSDVALRTLVKVHEAAQTTLLSTLTPVGDAIYNSEYSTAVKRRGCTASTREQILDGLREWVHDPEGSRVYWINGMAGTGKTTILYSFCEWLEDDKRLAGNFFCSRASTACRNLNNIVRTIACQLAHYSPAFCSRLCKILEDRPNAHRLNVGEQFKSVVAMPLENLKDASLDGAVIVIDALDECDDVSTTALFLKVLMTYATRLPIKFLVASRPEPVILKNVQISSMLRLHDVEQSLVEADIRLYLQEALNTMLPSPSSEVIDQLATRSGKLFIYAATVVRYINPEDKVVNSKSRLDEILGISSSSPNLQEQELDKLYRTILLSAFDKKSFNKEELKIAALVLRTVICAVEPMTTSMMSTILAIPQEDVANTLSRLQSVLHVQDRPSGLVSILHASFPDFLLNKARSHKFYCNIIEHNTKLAHSCFDVMCKELHFNMCNLESSYDLDEKVPDLEQKIKTNISAALLYACIYWSNHLVHCDLTTSIHSKLVEFLKHRLLFWMEVLNLTKSMSIGSKLLSDALSWFIREAPDHTFKETEKELYDADLFVKTFSLGACKKSTPHIYISALPFCYKSNSIYQNYWTKTHGLLEVNGTSLTQPHNGPLGVWKTEFTVEAVMFSPDGRTFAMGYGSCIEVRDVHSGEIVFSPLLPYRKKISALTFSPDNSKIAAGSFDGNIWVWDNQMANLIAGPLNLESEDTVLSLVFSWDSKKLAIYTRSTIIVWDLSSSKVLFGPFETTAYSGSALAFTPDDSNILLVSSFGMVYILDIHSRSNLAESFQLINEETGEHLGTTAISPDTTMIAIGYLNSTIYIWDIHTRSIIHGPLVGHSRSVSALAFSQDGKKLISGSWDIQIWDVDTGKVVAGPFEGHTDTILSLALSSDGTKLVSCSDDDSVRLWNVFSNESNNASTSQSVTSFVQTVAWSLDSTRIASGQHDGTVAVWSAQNGEAVMEHFCHSLEIWSIAFSPDGSRISAGTEDGAVVSWDLRTGEIVGKPFQGHSKRVNSIAYSPDGSKIASGSSDCTIIIWDCSTGKIIGNPLTHNRWVFSVAFTPDGNRLVLGGDGGLIYVWDVHTGEILLGPIEGHKDWATVNSIACSPDGHQFVSGSEDGTLCVWSITTGEMTAGPFDAHFGGVSLIAYSQDGTKIIAGFYRRMVCVLDAETGNILVSIAGHTSDVTSVAVSPDGSRFTSGSRDRSVRVWQLDILTSPELLQNNPTNWMPEGIINPTISNMAKYQNDGWVVLGSAHLFWTTPEFRQNLCYPYNPITIGPHGTTRIDYSSSKLFIGRTWSKCWKSGRQDSVSSR</sequence>
<dbReference type="Gene3D" id="3.40.50.300">
    <property type="entry name" value="P-loop containing nucleotide triphosphate hydrolases"/>
    <property type="match status" value="1"/>
</dbReference>
<evidence type="ECO:0000259" key="5">
    <source>
        <dbReference type="Pfam" id="PF24883"/>
    </source>
</evidence>
<feature type="compositionally biased region" description="Pro residues" evidence="4">
    <location>
        <begin position="14"/>
        <end position="34"/>
    </location>
</feature>
<feature type="compositionally biased region" description="Pro residues" evidence="4">
    <location>
        <begin position="47"/>
        <end position="96"/>
    </location>
</feature>
<feature type="compositionally biased region" description="Low complexity" evidence="4">
    <location>
        <begin position="35"/>
        <end position="46"/>
    </location>
</feature>
<dbReference type="InterPro" id="IPR011047">
    <property type="entry name" value="Quinoprotein_ADH-like_sf"/>
</dbReference>
<dbReference type="SUPFAM" id="SSF50998">
    <property type="entry name" value="Quinoprotein alcohol dehydrogenase-like"/>
    <property type="match status" value="1"/>
</dbReference>
<evidence type="ECO:0000256" key="4">
    <source>
        <dbReference type="SAM" id="MobiDB-lite"/>
    </source>
</evidence>
<evidence type="ECO:0000256" key="3">
    <source>
        <dbReference type="PROSITE-ProRule" id="PRU00221"/>
    </source>
</evidence>
<dbReference type="SUPFAM" id="SSF50978">
    <property type="entry name" value="WD40 repeat-like"/>
    <property type="match status" value="1"/>
</dbReference>
<comment type="caution">
    <text evidence="6">The sequence shown here is derived from an EMBL/GenBank/DDBJ whole genome shotgun (WGS) entry which is preliminary data.</text>
</comment>
<feature type="repeat" description="WD" evidence="3">
    <location>
        <begin position="1417"/>
        <end position="1451"/>
    </location>
</feature>
<feature type="repeat" description="WD" evidence="3">
    <location>
        <begin position="1245"/>
        <end position="1286"/>
    </location>
</feature>
<accession>A0A8H4VQQ3</accession>
<evidence type="ECO:0000256" key="1">
    <source>
        <dbReference type="ARBA" id="ARBA00022574"/>
    </source>
</evidence>
<dbReference type="InterPro" id="IPR015943">
    <property type="entry name" value="WD40/YVTN_repeat-like_dom_sf"/>
</dbReference>
<keyword evidence="1 3" id="KW-0853">WD repeat</keyword>
<dbReference type="PROSITE" id="PS50294">
    <property type="entry name" value="WD_REPEATS_REGION"/>
    <property type="match status" value="7"/>
</dbReference>
<organism evidence="6 7">
    <name type="scientific">Agrocybe pediades</name>
    <dbReference type="NCBI Taxonomy" id="84607"/>
    <lineage>
        <taxon>Eukaryota</taxon>
        <taxon>Fungi</taxon>
        <taxon>Dikarya</taxon>
        <taxon>Basidiomycota</taxon>
        <taxon>Agaricomycotina</taxon>
        <taxon>Agaricomycetes</taxon>
        <taxon>Agaricomycetidae</taxon>
        <taxon>Agaricales</taxon>
        <taxon>Agaricineae</taxon>
        <taxon>Strophariaceae</taxon>
        <taxon>Agrocybe</taxon>
    </lineage>
</organism>
<dbReference type="InterPro" id="IPR050505">
    <property type="entry name" value="WDR55/POC1"/>
</dbReference>
<feature type="region of interest" description="Disordered" evidence="4">
    <location>
        <begin position="1"/>
        <end position="119"/>
    </location>
</feature>
<evidence type="ECO:0000313" key="6">
    <source>
        <dbReference type="EMBL" id="KAF4616604.1"/>
    </source>
</evidence>
<dbReference type="CDD" id="cd00200">
    <property type="entry name" value="WD40"/>
    <property type="match status" value="1"/>
</dbReference>
<dbReference type="PANTHER" id="PTHR44019">
    <property type="entry name" value="WD REPEAT-CONTAINING PROTEIN 55"/>
    <property type="match status" value="1"/>
</dbReference>
<dbReference type="Gene3D" id="2.130.10.10">
    <property type="entry name" value="YVTN repeat-like/Quinoprotein amine dehydrogenase"/>
    <property type="match status" value="5"/>
</dbReference>
<feature type="repeat" description="WD" evidence="3">
    <location>
        <begin position="1116"/>
        <end position="1157"/>
    </location>
</feature>
<dbReference type="InterPro" id="IPR020472">
    <property type="entry name" value="WD40_PAC1"/>
</dbReference>
<reference evidence="6 7" key="1">
    <citation type="submission" date="2019-12" db="EMBL/GenBank/DDBJ databases">
        <authorList>
            <person name="Floudas D."/>
            <person name="Bentzer J."/>
            <person name="Ahren D."/>
            <person name="Johansson T."/>
            <person name="Persson P."/>
            <person name="Tunlid A."/>
        </authorList>
    </citation>
    <scope>NUCLEOTIDE SEQUENCE [LARGE SCALE GENOMIC DNA]</scope>
    <source>
        <strain evidence="6 7">CBS 102.39</strain>
    </source>
</reference>
<dbReference type="PRINTS" id="PR00320">
    <property type="entry name" value="GPROTEINBRPT"/>
</dbReference>
<proteinExistence type="predicted"/>
<gene>
    <name evidence="6" type="ORF">D9613_008517</name>
</gene>
<dbReference type="Pfam" id="PF00400">
    <property type="entry name" value="WD40"/>
    <property type="match status" value="9"/>
</dbReference>
<feature type="repeat" description="WD" evidence="3">
    <location>
        <begin position="1339"/>
        <end position="1373"/>
    </location>
</feature>
<evidence type="ECO:0000256" key="2">
    <source>
        <dbReference type="ARBA" id="ARBA00022737"/>
    </source>
</evidence>
<dbReference type="InterPro" id="IPR036322">
    <property type="entry name" value="WD40_repeat_dom_sf"/>
</dbReference>
<feature type="domain" description="Nephrocystin 3-like N-terminal" evidence="5">
    <location>
        <begin position="310"/>
        <end position="465"/>
    </location>
</feature>
<dbReference type="SUPFAM" id="SSF82171">
    <property type="entry name" value="DPP6 N-terminal domain-like"/>
    <property type="match status" value="1"/>
</dbReference>